<dbReference type="PROSITE" id="PS50043">
    <property type="entry name" value="HTH_LUXR_2"/>
    <property type="match status" value="1"/>
</dbReference>
<evidence type="ECO:0000256" key="3">
    <source>
        <dbReference type="ARBA" id="ARBA00023163"/>
    </source>
</evidence>
<keyword evidence="6" id="KW-1185">Reference proteome</keyword>
<dbReference type="Pfam" id="PF13191">
    <property type="entry name" value="AAA_16"/>
    <property type="match status" value="1"/>
</dbReference>
<keyword evidence="2" id="KW-0238">DNA-binding</keyword>
<dbReference type="PANTHER" id="PTHR44688:SF16">
    <property type="entry name" value="DNA-BINDING TRANSCRIPTIONAL ACTIVATOR DEVR_DOSR"/>
    <property type="match status" value="1"/>
</dbReference>
<dbReference type="GO" id="GO:0006355">
    <property type="term" value="P:regulation of DNA-templated transcription"/>
    <property type="evidence" value="ECO:0007669"/>
    <property type="project" value="InterPro"/>
</dbReference>
<dbReference type="EMBL" id="SNXZ01000007">
    <property type="protein sequence ID" value="TDP92865.1"/>
    <property type="molecule type" value="Genomic_DNA"/>
</dbReference>
<dbReference type="InterPro" id="IPR036388">
    <property type="entry name" value="WH-like_DNA-bd_sf"/>
</dbReference>
<dbReference type="RefSeq" id="WP_133853216.1">
    <property type="nucleotide sequence ID" value="NZ_SNXZ01000007.1"/>
</dbReference>
<dbReference type="InterPro" id="IPR016032">
    <property type="entry name" value="Sig_transdc_resp-reg_C-effctor"/>
</dbReference>
<dbReference type="PRINTS" id="PR00038">
    <property type="entry name" value="HTHLUXR"/>
</dbReference>
<feature type="domain" description="HTH luxR-type" evidence="4">
    <location>
        <begin position="853"/>
        <end position="918"/>
    </location>
</feature>
<dbReference type="InterPro" id="IPR000792">
    <property type="entry name" value="Tscrpt_reg_LuxR_C"/>
</dbReference>
<dbReference type="InterPro" id="IPR027417">
    <property type="entry name" value="P-loop_NTPase"/>
</dbReference>
<dbReference type="SMART" id="SM00421">
    <property type="entry name" value="HTH_LUXR"/>
    <property type="match status" value="1"/>
</dbReference>
<protein>
    <submittedName>
        <fullName evidence="5">ATP/maltotriose-dependent transcriptional regulator MalT</fullName>
    </submittedName>
</protein>
<proteinExistence type="predicted"/>
<evidence type="ECO:0000313" key="6">
    <source>
        <dbReference type="Proteomes" id="UP000295444"/>
    </source>
</evidence>
<dbReference type="InterPro" id="IPR011990">
    <property type="entry name" value="TPR-like_helical_dom_sf"/>
</dbReference>
<reference evidence="5 6" key="1">
    <citation type="submission" date="2019-03" db="EMBL/GenBank/DDBJ databases">
        <title>Genomic Encyclopedia of Type Strains, Phase IV (KMG-IV): sequencing the most valuable type-strain genomes for metagenomic binning, comparative biology and taxonomic classification.</title>
        <authorList>
            <person name="Goeker M."/>
        </authorList>
    </citation>
    <scope>NUCLEOTIDE SEQUENCE [LARGE SCALE GENOMIC DNA]</scope>
    <source>
        <strain evidence="5 6">DSM 45361</strain>
    </source>
</reference>
<dbReference type="GO" id="GO:0003677">
    <property type="term" value="F:DNA binding"/>
    <property type="evidence" value="ECO:0007669"/>
    <property type="project" value="UniProtKB-KW"/>
</dbReference>
<dbReference type="Gene3D" id="1.10.10.10">
    <property type="entry name" value="Winged helix-like DNA-binding domain superfamily/Winged helix DNA-binding domain"/>
    <property type="match status" value="1"/>
</dbReference>
<dbReference type="CDD" id="cd06170">
    <property type="entry name" value="LuxR_C_like"/>
    <property type="match status" value="1"/>
</dbReference>
<accession>A0A4R6S2H7</accession>
<keyword evidence="3" id="KW-0804">Transcription</keyword>
<evidence type="ECO:0000259" key="4">
    <source>
        <dbReference type="PROSITE" id="PS50043"/>
    </source>
</evidence>
<organism evidence="5 6">
    <name type="scientific">Labedaea rhizosphaerae</name>
    <dbReference type="NCBI Taxonomy" id="598644"/>
    <lineage>
        <taxon>Bacteria</taxon>
        <taxon>Bacillati</taxon>
        <taxon>Actinomycetota</taxon>
        <taxon>Actinomycetes</taxon>
        <taxon>Pseudonocardiales</taxon>
        <taxon>Pseudonocardiaceae</taxon>
        <taxon>Labedaea</taxon>
    </lineage>
</organism>
<dbReference type="Proteomes" id="UP000295444">
    <property type="component" value="Unassembled WGS sequence"/>
</dbReference>
<gene>
    <name evidence="5" type="ORF">EV186_10780</name>
</gene>
<name>A0A4R6S2H7_LABRH</name>
<dbReference type="PANTHER" id="PTHR44688">
    <property type="entry name" value="DNA-BINDING TRANSCRIPTIONAL ACTIVATOR DEVR_DOSR"/>
    <property type="match status" value="1"/>
</dbReference>
<dbReference type="Gene3D" id="1.25.40.10">
    <property type="entry name" value="Tetratricopeptide repeat domain"/>
    <property type="match status" value="1"/>
</dbReference>
<dbReference type="AlphaFoldDB" id="A0A4R6S2H7"/>
<dbReference type="PROSITE" id="PS00622">
    <property type="entry name" value="HTH_LUXR_1"/>
    <property type="match status" value="1"/>
</dbReference>
<sequence>MVVERREEQGLLRAAFADCVAGKGRLVLISGGMACGKTALLHSFGEHAAGRGALLLSASGARDERELRMGVMWQLFRSAALAPEVLQRVHRLVDAAPSPGDDHDAEPAPMRPVDARAVHGLCAVLLDLAKDRPVVLAIDDLQFVDAATLQVLLYMRRRMRTERVMLLLTEWYRPSMARPFLRAEVTRQPDQRISLDLLSENGVRELATEGLDAGRAARLAAGLHETSGGNPALARALVEDCDRLDPQARRPVIGGAFRQTVLDCLHRWDSSFLRVAGGLAVLGAHVGTELLAELLRLRPQQVNQVLDVLSAAGIADGQRLRNDEIAATVLGSLPPDEAAALHVGAAELLDKYGIDPAAAAAHLVAADAVPGPWAVRALRHAAAQAVADDPAFAVKCLELAIKTTGDEADRATLRAALVRVAWRVNPSIAVRHLAPLHEALDAGRLGWRDAVAVIRHSLWQGDLDAAITRLSAMAASAGPLDARTTAELRLTCEWVYGSLRERLPDDVYPLLTSTDRAPSANPWVQTARLNAAWSRGAGREVVNCAEHILQGCVGDVPAEVGMTALLALEHTDRQERALYWSGALAEEAEGRQATTWQALLGCVCADLAYRRGDLVTAHARATAALAMLPTQSWGVLIGYPLSILVLVDTAMGKLDEAAKLLDRPVPEAMFDTAFGPRYLHARGHHNLAAGRTLAALEDFERSAAWARTHGLDVPATVPWRGDIAQTLLRLGRQKEAKVLVTAQLAKGEASGGLRNRGTAMRVLAACSEPKERVGLLRDSAHHLERCGDRLELAKTLADLGQVHQELGQLASARLVLRKAEQLGKACQADVLAVEEIRIPVHRVPREATPDEPPSGGIAALSEAERKVAELAAYGYANREIGRKLYITVSTVEQHLTRVYKKLNVMRRTDLLSELSRYDAVGVDLVPDDTHMAVSRRSTPG</sequence>
<dbReference type="SUPFAM" id="SSF46894">
    <property type="entry name" value="C-terminal effector domain of the bipartite response regulators"/>
    <property type="match status" value="1"/>
</dbReference>
<dbReference type="Pfam" id="PF00196">
    <property type="entry name" value="GerE"/>
    <property type="match status" value="1"/>
</dbReference>
<comment type="caution">
    <text evidence="5">The sequence shown here is derived from an EMBL/GenBank/DDBJ whole genome shotgun (WGS) entry which is preliminary data.</text>
</comment>
<keyword evidence="1" id="KW-0805">Transcription regulation</keyword>
<evidence type="ECO:0000256" key="2">
    <source>
        <dbReference type="ARBA" id="ARBA00023125"/>
    </source>
</evidence>
<evidence type="ECO:0000256" key="1">
    <source>
        <dbReference type="ARBA" id="ARBA00023015"/>
    </source>
</evidence>
<evidence type="ECO:0000313" key="5">
    <source>
        <dbReference type="EMBL" id="TDP92865.1"/>
    </source>
</evidence>
<dbReference type="OrthoDB" id="134933at2"/>
<dbReference type="SUPFAM" id="SSF52540">
    <property type="entry name" value="P-loop containing nucleoside triphosphate hydrolases"/>
    <property type="match status" value="1"/>
</dbReference>
<dbReference type="InterPro" id="IPR041664">
    <property type="entry name" value="AAA_16"/>
</dbReference>